<feature type="compositionally biased region" description="Polar residues" evidence="11">
    <location>
        <begin position="1"/>
        <end position="30"/>
    </location>
</feature>
<evidence type="ECO:0000256" key="12">
    <source>
        <dbReference type="SAM" id="Phobius"/>
    </source>
</evidence>
<feature type="transmembrane region" description="Helical" evidence="12">
    <location>
        <begin position="216"/>
        <end position="234"/>
    </location>
</feature>
<evidence type="ECO:0000256" key="2">
    <source>
        <dbReference type="ARBA" id="ARBA00022448"/>
    </source>
</evidence>
<evidence type="ECO:0000256" key="8">
    <source>
        <dbReference type="ARBA" id="ARBA00023136"/>
    </source>
</evidence>
<feature type="region of interest" description="Disordered" evidence="11">
    <location>
        <begin position="1"/>
        <end position="52"/>
    </location>
</feature>
<evidence type="ECO:0000256" key="1">
    <source>
        <dbReference type="ARBA" id="ARBA00004166"/>
    </source>
</evidence>
<keyword evidence="6" id="KW-0333">Golgi apparatus</keyword>
<evidence type="ECO:0000259" key="13">
    <source>
        <dbReference type="Pfam" id="PF01545"/>
    </source>
</evidence>
<keyword evidence="3 12" id="KW-0812">Transmembrane</keyword>
<comment type="caution">
    <text evidence="14">The sequence shown here is derived from an EMBL/GenBank/DDBJ whole genome shotgun (WGS) entry which is preliminary data.</text>
</comment>
<dbReference type="SUPFAM" id="SSF161111">
    <property type="entry name" value="Cation efflux protein transmembrane domain-like"/>
    <property type="match status" value="1"/>
</dbReference>
<organism evidence="14 15">
    <name type="scientific">Basidiobolus ranarum</name>
    <dbReference type="NCBI Taxonomy" id="34480"/>
    <lineage>
        <taxon>Eukaryota</taxon>
        <taxon>Fungi</taxon>
        <taxon>Fungi incertae sedis</taxon>
        <taxon>Zoopagomycota</taxon>
        <taxon>Entomophthoromycotina</taxon>
        <taxon>Basidiobolomycetes</taxon>
        <taxon>Basidiobolales</taxon>
        <taxon>Basidiobolaceae</taxon>
        <taxon>Basidiobolus</taxon>
    </lineage>
</organism>
<protein>
    <recommendedName>
        <fullName evidence="13">Cation efflux protein transmembrane domain-containing protein</fullName>
    </recommendedName>
</protein>
<evidence type="ECO:0000256" key="4">
    <source>
        <dbReference type="ARBA" id="ARBA00022833"/>
    </source>
</evidence>
<keyword evidence="2" id="KW-0813">Transport</keyword>
<keyword evidence="15" id="KW-1185">Reference proteome</keyword>
<dbReference type="InterPro" id="IPR027469">
    <property type="entry name" value="Cation_efflux_TMD_sf"/>
</dbReference>
<evidence type="ECO:0000256" key="9">
    <source>
        <dbReference type="ARBA" id="ARBA00038600"/>
    </source>
</evidence>
<comment type="function">
    <text evidence="10">Has probably no intrinsic transporter activity but together with SLC30A5 forms a functional zinc ion:proton antiporter heterodimer, mediating zinc entry into the lumen of organelles along the secretory pathway. As part of that zinc ion:proton antiporter, contributes to zinc ion homeostasis within the early secretory pathway and regulates the activation and folding of enzymes like alkaline phosphatases and enzymes involved in phosphatidylinositol glycan anchor biosynthesis.</text>
</comment>
<evidence type="ECO:0000256" key="3">
    <source>
        <dbReference type="ARBA" id="ARBA00022692"/>
    </source>
</evidence>
<feature type="transmembrane region" description="Helical" evidence="12">
    <location>
        <begin position="170"/>
        <end position="195"/>
    </location>
</feature>
<keyword evidence="8 12" id="KW-0472">Membrane</keyword>
<dbReference type="PANTHER" id="PTHR46531:SF1">
    <property type="entry name" value="ZINC TRANSPORTER 6"/>
    <property type="match status" value="1"/>
</dbReference>
<keyword evidence="5 12" id="KW-1133">Transmembrane helix</keyword>
<dbReference type="Pfam" id="PF01545">
    <property type="entry name" value="Cation_efflux"/>
    <property type="match status" value="1"/>
</dbReference>
<dbReference type="Proteomes" id="UP001479436">
    <property type="component" value="Unassembled WGS sequence"/>
</dbReference>
<evidence type="ECO:0000313" key="15">
    <source>
        <dbReference type="Proteomes" id="UP001479436"/>
    </source>
</evidence>
<dbReference type="PANTHER" id="PTHR46531">
    <property type="entry name" value="ZINC TRANSPORTER 6"/>
    <property type="match status" value="1"/>
</dbReference>
<dbReference type="InterPro" id="IPR058533">
    <property type="entry name" value="Cation_efflux_TM"/>
</dbReference>
<evidence type="ECO:0000256" key="6">
    <source>
        <dbReference type="ARBA" id="ARBA00023034"/>
    </source>
</evidence>
<feature type="domain" description="Cation efflux protein transmembrane" evidence="13">
    <location>
        <begin position="154"/>
        <end position="347"/>
    </location>
</feature>
<reference evidence="14 15" key="1">
    <citation type="submission" date="2023-04" db="EMBL/GenBank/DDBJ databases">
        <title>Genome of Basidiobolus ranarum AG-B5.</title>
        <authorList>
            <person name="Stajich J.E."/>
            <person name="Carter-House D."/>
            <person name="Gryganskyi A."/>
        </authorList>
    </citation>
    <scope>NUCLEOTIDE SEQUENCE [LARGE SCALE GENOMIC DNA]</scope>
    <source>
        <strain evidence="14 15">AG-B5</strain>
    </source>
</reference>
<evidence type="ECO:0000256" key="11">
    <source>
        <dbReference type="SAM" id="MobiDB-lite"/>
    </source>
</evidence>
<gene>
    <name evidence="14" type="ORF">K7432_015068</name>
</gene>
<evidence type="ECO:0000256" key="5">
    <source>
        <dbReference type="ARBA" id="ARBA00022989"/>
    </source>
</evidence>
<feature type="compositionally biased region" description="Basic residues" evidence="11">
    <location>
        <begin position="38"/>
        <end position="48"/>
    </location>
</feature>
<comment type="subcellular location">
    <subcellularLocation>
        <location evidence="1">Golgi apparatus</location>
        <location evidence="1">trans-Golgi network membrane</location>
        <topology evidence="1">Multi-pass membrane protein</topology>
    </subcellularLocation>
</comment>
<accession>A0ABR2VPE8</accession>
<feature type="compositionally biased region" description="Basic and acidic residues" evidence="11">
    <location>
        <begin position="87"/>
        <end position="103"/>
    </location>
</feature>
<comment type="subunit">
    <text evidence="9">Heterodimer with SLC30A5; form a functional zinc ion transmembrane transporter.</text>
</comment>
<evidence type="ECO:0000256" key="7">
    <source>
        <dbReference type="ARBA" id="ARBA00023065"/>
    </source>
</evidence>
<feature type="transmembrane region" description="Helical" evidence="12">
    <location>
        <begin position="292"/>
        <end position="311"/>
    </location>
</feature>
<dbReference type="EMBL" id="JASJQH010008786">
    <property type="protein sequence ID" value="KAK9686687.1"/>
    <property type="molecule type" value="Genomic_DNA"/>
</dbReference>
<feature type="compositionally biased region" description="Basic residues" evidence="11">
    <location>
        <begin position="104"/>
        <end position="122"/>
    </location>
</feature>
<feature type="region of interest" description="Disordered" evidence="11">
    <location>
        <begin position="87"/>
        <end position="126"/>
    </location>
</feature>
<sequence length="430" mass="48882">MSSNTGSHWSRVGYSTNSEEPQEGFSTHNFQPNQHVHSQSHSHAHSHPHAQTAESFGIASHTYSQPHIQGNYQIPVNNNEFPHLRQHARERCSHEQEHHDHSHDHQHHNHSHDHGHGHGHGHGHSDLPKISVSKIMSSLDHEQKRVMTYGLTMFTIGIIVWVYGHATETLSIIAFSYFLLFDSFNLLMNFTSLVLTNHETFSHFKSSQYPYGLFRMVTLLGLSNRIFLIFSGMYSIKEGFEHVLLGDEHHSIEFSVVKCLLVLAAIAMATFTKLNHIGSGRSSVSRLLQEPFNMIAFLSGLAILLVDMLPFDAIQATFLDQIITICESIGMFYISFPEAVKFSKILLQTTPKEKLSSIEQRVMEINALPHVLECRNIHFWSPTKDTLIGSMEVYTEFHANEQQVLEQVHRITAGLVNELTVQVSKRTDTR</sequence>
<evidence type="ECO:0000256" key="10">
    <source>
        <dbReference type="ARBA" id="ARBA00045455"/>
    </source>
</evidence>
<proteinExistence type="predicted"/>
<keyword evidence="4" id="KW-0862">Zinc</keyword>
<evidence type="ECO:0000313" key="14">
    <source>
        <dbReference type="EMBL" id="KAK9686687.1"/>
    </source>
</evidence>
<dbReference type="InterPro" id="IPR052005">
    <property type="entry name" value="CDF_SLC30A"/>
</dbReference>
<dbReference type="Gene3D" id="1.20.1510.10">
    <property type="entry name" value="Cation efflux protein transmembrane domain"/>
    <property type="match status" value="1"/>
</dbReference>
<feature type="transmembrane region" description="Helical" evidence="12">
    <location>
        <begin position="254"/>
        <end position="271"/>
    </location>
</feature>
<name>A0ABR2VPE8_9FUNG</name>
<keyword evidence="7" id="KW-0406">Ion transport</keyword>
<feature type="transmembrane region" description="Helical" evidence="12">
    <location>
        <begin position="146"/>
        <end position="164"/>
    </location>
</feature>